<evidence type="ECO:0000256" key="5">
    <source>
        <dbReference type="ARBA" id="ARBA00022927"/>
    </source>
</evidence>
<keyword evidence="7 9" id="KW-0811">Translocation</keyword>
<feature type="transmembrane region" description="Helical" evidence="9">
    <location>
        <begin position="7"/>
        <end position="28"/>
    </location>
</feature>
<dbReference type="GO" id="GO:0006605">
    <property type="term" value="P:protein targeting"/>
    <property type="evidence" value="ECO:0007669"/>
    <property type="project" value="UniProtKB-UniRule"/>
</dbReference>
<name>A0A1I1CZH3_BREAD</name>
<dbReference type="Proteomes" id="UP000240042">
    <property type="component" value="Unassembled WGS sequence"/>
</dbReference>
<proteinExistence type="inferred from homology"/>
<feature type="transmembrane region" description="Helical" evidence="9">
    <location>
        <begin position="400"/>
        <end position="422"/>
    </location>
</feature>
<dbReference type="Pfam" id="PF22599">
    <property type="entry name" value="SecDF_P1_head"/>
    <property type="match status" value="1"/>
</dbReference>
<keyword evidence="3 9" id="KW-1003">Cell membrane</keyword>
<evidence type="ECO:0000259" key="12">
    <source>
        <dbReference type="Pfam" id="PF22599"/>
    </source>
</evidence>
<dbReference type="Pfam" id="PF02355">
    <property type="entry name" value="SecD_SecF_C"/>
    <property type="match status" value="1"/>
</dbReference>
<dbReference type="HAMAP" id="MF_01463_B">
    <property type="entry name" value="SecD_B"/>
    <property type="match status" value="1"/>
</dbReference>
<keyword evidence="8 9" id="KW-0472">Membrane</keyword>
<dbReference type="AlphaFoldDB" id="A0A1I1CZH3"/>
<feature type="transmembrane region" description="Helical" evidence="9">
    <location>
        <begin position="443"/>
        <end position="469"/>
    </location>
</feature>
<evidence type="ECO:0000256" key="3">
    <source>
        <dbReference type="ARBA" id="ARBA00022475"/>
    </source>
</evidence>
<dbReference type="InterPro" id="IPR022813">
    <property type="entry name" value="SecD/SecF_arch_bac"/>
</dbReference>
<evidence type="ECO:0000313" key="13">
    <source>
        <dbReference type="EMBL" id="SFB67502.1"/>
    </source>
</evidence>
<dbReference type="PRINTS" id="PR00702">
    <property type="entry name" value="ACRIFLAVINRP"/>
</dbReference>
<organism evidence="13 14">
    <name type="scientific">Brevinema andersonii</name>
    <dbReference type="NCBI Taxonomy" id="34097"/>
    <lineage>
        <taxon>Bacteria</taxon>
        <taxon>Pseudomonadati</taxon>
        <taxon>Spirochaetota</taxon>
        <taxon>Spirochaetia</taxon>
        <taxon>Brevinematales</taxon>
        <taxon>Brevinemataceae</taxon>
        <taxon>Brevinema</taxon>
    </lineage>
</organism>
<keyword evidence="14" id="KW-1185">Reference proteome</keyword>
<dbReference type="InterPro" id="IPR005791">
    <property type="entry name" value="SecD"/>
</dbReference>
<feature type="transmembrane region" description="Helical" evidence="9">
    <location>
        <begin position="352"/>
        <end position="371"/>
    </location>
</feature>
<dbReference type="GO" id="GO:0015450">
    <property type="term" value="F:protein-transporting ATPase activity"/>
    <property type="evidence" value="ECO:0007669"/>
    <property type="project" value="InterPro"/>
</dbReference>
<dbReference type="InterPro" id="IPR055344">
    <property type="entry name" value="SecD_SecF_C_bact"/>
</dbReference>
<evidence type="ECO:0000256" key="1">
    <source>
        <dbReference type="ARBA" id="ARBA00004651"/>
    </source>
</evidence>
<dbReference type="Pfam" id="PF21760">
    <property type="entry name" value="SecD_1st"/>
    <property type="match status" value="1"/>
</dbReference>
<keyword evidence="6 9" id="KW-1133">Transmembrane helix</keyword>
<feature type="domain" description="SecDF P1 head subdomain" evidence="12">
    <location>
        <begin position="228"/>
        <end position="330"/>
    </location>
</feature>
<evidence type="ECO:0000256" key="7">
    <source>
        <dbReference type="ARBA" id="ARBA00023010"/>
    </source>
</evidence>
<dbReference type="PANTHER" id="PTHR30081">
    <property type="entry name" value="PROTEIN-EXPORT MEMBRANE PROTEIN SEC"/>
    <property type="match status" value="1"/>
</dbReference>
<dbReference type="STRING" id="34097.SAMN02745150_00070"/>
<dbReference type="Gene3D" id="3.30.1360.200">
    <property type="match status" value="1"/>
</dbReference>
<dbReference type="NCBIfam" id="TIGR01129">
    <property type="entry name" value="secD"/>
    <property type="match status" value="1"/>
</dbReference>
<dbReference type="GO" id="GO:0043952">
    <property type="term" value="P:protein transport by the Sec complex"/>
    <property type="evidence" value="ECO:0007669"/>
    <property type="project" value="UniProtKB-UniRule"/>
</dbReference>
<dbReference type="InterPro" id="IPR054384">
    <property type="entry name" value="SecDF_P1_head"/>
</dbReference>
<dbReference type="InterPro" id="IPR048634">
    <property type="entry name" value="SecD_SecF_C"/>
</dbReference>
<evidence type="ECO:0000256" key="9">
    <source>
        <dbReference type="HAMAP-Rule" id="MF_01463"/>
    </source>
</evidence>
<dbReference type="PANTHER" id="PTHR30081:SF1">
    <property type="entry name" value="PROTEIN TRANSLOCASE SUBUNIT SECD"/>
    <property type="match status" value="1"/>
</dbReference>
<dbReference type="GO" id="GO:0065002">
    <property type="term" value="P:intracellular protein transmembrane transport"/>
    <property type="evidence" value="ECO:0007669"/>
    <property type="project" value="UniProtKB-UniRule"/>
</dbReference>
<evidence type="ECO:0000259" key="11">
    <source>
        <dbReference type="Pfam" id="PF21760"/>
    </source>
</evidence>
<dbReference type="OrthoDB" id="9805019at2"/>
<dbReference type="NCBIfam" id="TIGR00916">
    <property type="entry name" value="2A0604s01"/>
    <property type="match status" value="1"/>
</dbReference>
<keyword evidence="4 9" id="KW-0812">Transmembrane</keyword>
<dbReference type="Gene3D" id="3.30.70.3220">
    <property type="match status" value="1"/>
</dbReference>
<reference evidence="14" key="1">
    <citation type="submission" date="2016-10" db="EMBL/GenBank/DDBJ databases">
        <authorList>
            <person name="Varghese N."/>
            <person name="Submissions S."/>
        </authorList>
    </citation>
    <scope>NUCLEOTIDE SEQUENCE [LARGE SCALE GENOMIC DNA]</scope>
    <source>
        <strain evidence="14">ATCC 43811</strain>
    </source>
</reference>
<evidence type="ECO:0000256" key="4">
    <source>
        <dbReference type="ARBA" id="ARBA00022692"/>
    </source>
</evidence>
<dbReference type="InterPro" id="IPR001036">
    <property type="entry name" value="Acrflvin-R"/>
</dbReference>
<protein>
    <recommendedName>
        <fullName evidence="9">Protein translocase subunit SecD</fullName>
    </recommendedName>
</protein>
<dbReference type="InterPro" id="IPR048631">
    <property type="entry name" value="SecD_1st"/>
</dbReference>
<gene>
    <name evidence="9" type="primary">secD</name>
    <name evidence="13" type="ORF">SAMN02745150_00070</name>
</gene>
<dbReference type="SUPFAM" id="SSF82866">
    <property type="entry name" value="Multidrug efflux transporter AcrB transmembrane domain"/>
    <property type="match status" value="1"/>
</dbReference>
<sequence length="511" mass="56849">MNTIFRYVVLLLVSLLAIWGLYPTYVWYVQLTPEDRALIALSPEELETFDIETKQFVQELKKIRAKTLSLGLDLQGGVFVAAVPNQADLREQLMRQNDDNEEIVNQIFEDEEKAALSRAVEIIKNRIDAFGVAEPSIRLTYDNKITIELPGVSDPNLLKDGLSKVGKLTFRFVNEEATSSLLNQNVPYDGRYGFLSRDDLPAAFIMPENSEWVSYWENDQTDIPELKGWYLLKKQVDIDGTMIKRASAETDNLGRNVVSFELTDEGTELFADITRNNIGKQFAIVLDDRVRSAPVIQSEISGGKGQISGSFGFNEANYLAMVLEAGALPVKLDIIEERIIGPQLGEDSIKRGFQALVFGGSAVLLFMIFWYKMPGIVAAIAVCFNLFFLLSFLASVGATLTLAGIAGIALTIGMAVDANIIIYERIREEKKRSRNFKTAFFNAYEHASTTIWDSNLTTLIAAIVLSVYGSGSIKGFGLTLVFGILSNIFTSLFITKLLLESMMGKNKEIKL</sequence>
<comment type="subunit">
    <text evidence="9">Forms a complex with SecF. Part of the essential Sec protein translocation apparatus which comprises SecA, SecYEG and auxiliary proteins SecDF. Other proteins may also be involved.</text>
</comment>
<feature type="transmembrane region" description="Helical" evidence="9">
    <location>
        <begin position="376"/>
        <end position="394"/>
    </location>
</feature>
<dbReference type="EMBL" id="FOKY01000001">
    <property type="protein sequence ID" value="SFB67502.1"/>
    <property type="molecule type" value="Genomic_DNA"/>
</dbReference>
<dbReference type="GO" id="GO:0005886">
    <property type="term" value="C:plasma membrane"/>
    <property type="evidence" value="ECO:0007669"/>
    <property type="project" value="UniProtKB-SubCell"/>
</dbReference>
<accession>A0A1I1CZH3</accession>
<keyword evidence="2 9" id="KW-0813">Transport</keyword>
<dbReference type="Gene3D" id="1.20.1640.10">
    <property type="entry name" value="Multidrug efflux transporter AcrB transmembrane domain"/>
    <property type="match status" value="1"/>
</dbReference>
<evidence type="ECO:0000259" key="10">
    <source>
        <dbReference type="Pfam" id="PF02355"/>
    </source>
</evidence>
<dbReference type="FunFam" id="1.20.1640.10:FF:000004">
    <property type="entry name" value="Protein translocase subunit SecD"/>
    <property type="match status" value="1"/>
</dbReference>
<evidence type="ECO:0000256" key="8">
    <source>
        <dbReference type="ARBA" id="ARBA00023136"/>
    </source>
</evidence>
<comment type="similarity">
    <text evidence="9">Belongs to the SecD/SecF family. SecD subfamily.</text>
</comment>
<feature type="transmembrane region" description="Helical" evidence="9">
    <location>
        <begin position="475"/>
        <end position="499"/>
    </location>
</feature>
<keyword evidence="5 9" id="KW-0653">Protein transport</keyword>
<feature type="domain" description="Protein translocase subunit SecDF P1" evidence="11">
    <location>
        <begin position="117"/>
        <end position="174"/>
    </location>
</feature>
<comment type="subcellular location">
    <subcellularLocation>
        <location evidence="1 9">Cell membrane</location>
        <topology evidence="1 9">Multi-pass membrane protein</topology>
    </subcellularLocation>
</comment>
<evidence type="ECO:0000256" key="6">
    <source>
        <dbReference type="ARBA" id="ARBA00022989"/>
    </source>
</evidence>
<feature type="domain" description="Protein export membrane protein SecD/SecF C-terminal" evidence="10">
    <location>
        <begin position="332"/>
        <end position="502"/>
    </location>
</feature>
<evidence type="ECO:0000256" key="2">
    <source>
        <dbReference type="ARBA" id="ARBA00022448"/>
    </source>
</evidence>
<dbReference type="RefSeq" id="WP_092317005.1">
    <property type="nucleotide sequence ID" value="NZ_FOKY01000001.1"/>
</dbReference>
<comment type="function">
    <text evidence="9">Part of the Sec protein translocase complex. Interacts with the SecYEG preprotein conducting channel. SecDF uses the proton motive force (PMF) to complete protein translocation after the ATP-dependent function of SecA.</text>
</comment>
<evidence type="ECO:0000313" key="14">
    <source>
        <dbReference type="Proteomes" id="UP000240042"/>
    </source>
</evidence>